<keyword evidence="1" id="KW-1133">Transmembrane helix</keyword>
<evidence type="ECO:0000313" key="3">
    <source>
        <dbReference type="Proteomes" id="UP000612899"/>
    </source>
</evidence>
<feature type="transmembrane region" description="Helical" evidence="1">
    <location>
        <begin position="227"/>
        <end position="243"/>
    </location>
</feature>
<reference evidence="2" key="1">
    <citation type="submission" date="2021-01" db="EMBL/GenBank/DDBJ databases">
        <title>Whole genome shotgun sequence of Rhizocola hellebori NBRC 109834.</title>
        <authorList>
            <person name="Komaki H."/>
            <person name="Tamura T."/>
        </authorList>
    </citation>
    <scope>NUCLEOTIDE SEQUENCE</scope>
    <source>
        <strain evidence="2">NBRC 109834</strain>
    </source>
</reference>
<feature type="transmembrane region" description="Helical" evidence="1">
    <location>
        <begin position="440"/>
        <end position="461"/>
    </location>
</feature>
<feature type="transmembrane region" description="Helical" evidence="1">
    <location>
        <begin position="33"/>
        <end position="51"/>
    </location>
</feature>
<keyword evidence="1" id="KW-0812">Transmembrane</keyword>
<protein>
    <submittedName>
        <fullName evidence="2">Uncharacterized protein</fullName>
    </submittedName>
</protein>
<gene>
    <name evidence="2" type="ORF">Rhe02_07290</name>
</gene>
<dbReference type="EMBL" id="BONY01000003">
    <property type="protein sequence ID" value="GIH02662.1"/>
    <property type="molecule type" value="Genomic_DNA"/>
</dbReference>
<feature type="transmembrane region" description="Helical" evidence="1">
    <location>
        <begin position="175"/>
        <end position="198"/>
    </location>
</feature>
<dbReference type="AlphaFoldDB" id="A0A8J3Q3G9"/>
<evidence type="ECO:0000313" key="2">
    <source>
        <dbReference type="EMBL" id="GIH02662.1"/>
    </source>
</evidence>
<feature type="transmembrane region" description="Helical" evidence="1">
    <location>
        <begin position="63"/>
        <end position="83"/>
    </location>
</feature>
<feature type="transmembrane region" description="Helical" evidence="1">
    <location>
        <begin position="383"/>
        <end position="406"/>
    </location>
</feature>
<dbReference type="RefSeq" id="WP_203906678.1">
    <property type="nucleotide sequence ID" value="NZ_BONY01000003.1"/>
</dbReference>
<evidence type="ECO:0000256" key="1">
    <source>
        <dbReference type="SAM" id="Phobius"/>
    </source>
</evidence>
<accession>A0A8J3Q3G9</accession>
<organism evidence="2 3">
    <name type="scientific">Rhizocola hellebori</name>
    <dbReference type="NCBI Taxonomy" id="1392758"/>
    <lineage>
        <taxon>Bacteria</taxon>
        <taxon>Bacillati</taxon>
        <taxon>Actinomycetota</taxon>
        <taxon>Actinomycetes</taxon>
        <taxon>Micromonosporales</taxon>
        <taxon>Micromonosporaceae</taxon>
        <taxon>Rhizocola</taxon>
    </lineage>
</organism>
<feature type="transmembrane region" description="Helical" evidence="1">
    <location>
        <begin position="148"/>
        <end position="168"/>
    </location>
</feature>
<comment type="caution">
    <text evidence="2">The sequence shown here is derived from an EMBL/GenBank/DDBJ whole genome shotgun (WGS) entry which is preliminary data.</text>
</comment>
<keyword evidence="1" id="KW-0472">Membrane</keyword>
<feature type="transmembrane region" description="Helical" evidence="1">
    <location>
        <begin position="418"/>
        <end position="434"/>
    </location>
</feature>
<keyword evidence="3" id="KW-1185">Reference proteome</keyword>
<proteinExistence type="predicted"/>
<feature type="transmembrane region" description="Helical" evidence="1">
    <location>
        <begin position="302"/>
        <end position="321"/>
    </location>
</feature>
<dbReference type="Proteomes" id="UP000612899">
    <property type="component" value="Unassembled WGS sequence"/>
</dbReference>
<sequence length="473" mass="52452">MTKLPLLTQRLKQLRPPPSASDDPEQAESIRGITFWSVIASLAFLSAKPLLDIIGEEPGANVIDFGTILTMIGGAFMVIALLTGSLNAARLPWSLFLIFAAVAIMLLLSAMSYLAISSRGELLEPFKHHRTVIFGPFVPPSIGVPREALRLIVSFAPLALIGVMMRYGKAIASRLLRYTALAIVGGALVHCLIAWLQVLGVVEYSFYFIMPGVYMGRPSGGYNHPMSLGRLLIFCVFILYVGYERLRLGPVKHYALIAVLFGTTLISTHRLSIICVTMVIALFEGRRLRALRGRQRLNRKTVTVSVVGVAALALVTVGIMGDYLTSRVKVMFAAVGSWDVGSDRFLNGRGAVWTDTARAFGKSTWDIWLFGFGYEPWDMHNDLARIAVVWGAAGVILTVAMLVILYRFTRSMISVRGRLALAILYLVLLSFGLTQKPTSYPYFMWLFLFCHMLILGYYPAFRQVGNGEPWRER</sequence>
<name>A0A8J3Q3G9_9ACTN</name>
<feature type="transmembrane region" description="Helical" evidence="1">
    <location>
        <begin position="95"/>
        <end position="116"/>
    </location>
</feature>